<dbReference type="GO" id="GO:0009007">
    <property type="term" value="F:site-specific DNA-methyltransferase (adenine-specific) activity"/>
    <property type="evidence" value="ECO:0007669"/>
    <property type="project" value="UniProtKB-EC"/>
</dbReference>
<reference evidence="4 5" key="1">
    <citation type="submission" date="2019-09" db="EMBL/GenBank/DDBJ databases">
        <title>Genome sequence of Hymenobacter sp. M3.</title>
        <authorList>
            <person name="Srinivasan S."/>
        </authorList>
    </citation>
    <scope>NUCLEOTIDE SEQUENCE [LARGE SCALE GENOMIC DNA]</scope>
    <source>
        <strain evidence="4 5">M3</strain>
    </source>
</reference>
<dbReference type="PANTHER" id="PTHR30481">
    <property type="entry name" value="DNA ADENINE METHYLASE"/>
    <property type="match status" value="1"/>
</dbReference>
<evidence type="ECO:0000313" key="5">
    <source>
        <dbReference type="Proteomes" id="UP000326380"/>
    </source>
</evidence>
<keyword evidence="3" id="KW-0949">S-adenosyl-L-methionine</keyword>
<dbReference type="InterPro" id="IPR012263">
    <property type="entry name" value="M_m6A_EcoRV"/>
</dbReference>
<accession>A0A7L4ZYM5</accession>
<evidence type="ECO:0000256" key="2">
    <source>
        <dbReference type="ARBA" id="ARBA00022679"/>
    </source>
</evidence>
<dbReference type="GO" id="GO:1904047">
    <property type="term" value="F:S-adenosyl-L-methionine binding"/>
    <property type="evidence" value="ECO:0007669"/>
    <property type="project" value="TreeGrafter"/>
</dbReference>
<dbReference type="PRINTS" id="PR00505">
    <property type="entry name" value="D12N6MTFRASE"/>
</dbReference>
<dbReference type="InterPro" id="IPR012327">
    <property type="entry name" value="MeTrfase_D12"/>
</dbReference>
<protein>
    <submittedName>
        <fullName evidence="4">DNA adenine methylase</fullName>
    </submittedName>
</protein>
<evidence type="ECO:0000256" key="1">
    <source>
        <dbReference type="ARBA" id="ARBA00022603"/>
    </source>
</evidence>
<sequence>MKTPISYYGGKQRLVPEILPLIPKHTQYVEPFCGGAAVFWAKNPSAHEVINDIDGRVVNFYRVLQTRFPELQQMIRGTLHSEADHRRAKTIMDLEEADSVERAWAFWVQTAQSFSNKLYSGFGHGHNRSDGGKFTNTVNSKRLQIAADNGLYTSRLEGVEVFSRDAIGLIKAKDRADVFMYLDPPYKGSNCGHYTDKVEVFDRLLEILPTLQCKWLMSSYPDERLDELRKQHGWHTQDIDANLSVSGKHNAGKRKTECLTWNYSLAEEPIGLFAKEHLAA</sequence>
<proteinExistence type="predicted"/>
<dbReference type="AlphaFoldDB" id="A0A7L4ZYM5"/>
<dbReference type="GO" id="GO:0009307">
    <property type="term" value="P:DNA restriction-modification system"/>
    <property type="evidence" value="ECO:0007669"/>
    <property type="project" value="InterPro"/>
</dbReference>
<dbReference type="Proteomes" id="UP000326380">
    <property type="component" value="Unassembled WGS sequence"/>
</dbReference>
<organism evidence="4 5">
    <name type="scientific">Hymenobacter busanensis</name>
    <dbReference type="NCBI Taxonomy" id="2607656"/>
    <lineage>
        <taxon>Bacteria</taxon>
        <taxon>Pseudomonadati</taxon>
        <taxon>Bacteroidota</taxon>
        <taxon>Cytophagia</taxon>
        <taxon>Cytophagales</taxon>
        <taxon>Hymenobacteraceae</taxon>
        <taxon>Hymenobacter</taxon>
    </lineage>
</organism>
<dbReference type="REBASE" id="369750">
    <property type="entry name" value="M.HspBT182ORF11885P"/>
</dbReference>
<keyword evidence="2" id="KW-0808">Transferase</keyword>
<gene>
    <name evidence="4" type="ORF">F0P96_10425</name>
</gene>
<dbReference type="InterPro" id="IPR029063">
    <property type="entry name" value="SAM-dependent_MTases_sf"/>
</dbReference>
<dbReference type="GO" id="GO:0032259">
    <property type="term" value="P:methylation"/>
    <property type="evidence" value="ECO:0007669"/>
    <property type="project" value="UniProtKB-KW"/>
</dbReference>
<dbReference type="PIRSF" id="PIRSF000398">
    <property type="entry name" value="M_m6A_EcoRV"/>
    <property type="match status" value="1"/>
</dbReference>
<dbReference type="SUPFAM" id="SSF53335">
    <property type="entry name" value="S-adenosyl-L-methionine-dependent methyltransferases"/>
    <property type="match status" value="1"/>
</dbReference>
<dbReference type="Gene3D" id="3.40.50.150">
    <property type="entry name" value="Vaccinia Virus protein VP39"/>
    <property type="match status" value="2"/>
</dbReference>
<keyword evidence="5" id="KW-1185">Reference proteome</keyword>
<keyword evidence="1 4" id="KW-0489">Methyltransferase</keyword>
<evidence type="ECO:0000256" key="3">
    <source>
        <dbReference type="ARBA" id="ARBA00022691"/>
    </source>
</evidence>
<dbReference type="GO" id="GO:0043565">
    <property type="term" value="F:sequence-specific DNA binding"/>
    <property type="evidence" value="ECO:0007669"/>
    <property type="project" value="TreeGrafter"/>
</dbReference>
<dbReference type="EMBL" id="VTWU01000003">
    <property type="protein sequence ID" value="KAA9333375.1"/>
    <property type="molecule type" value="Genomic_DNA"/>
</dbReference>
<dbReference type="Pfam" id="PF02086">
    <property type="entry name" value="MethyltransfD12"/>
    <property type="match status" value="1"/>
</dbReference>
<dbReference type="RefSeq" id="WP_151078796.1">
    <property type="nucleotide sequence ID" value="NZ_CP047647.1"/>
</dbReference>
<evidence type="ECO:0000313" key="4">
    <source>
        <dbReference type="EMBL" id="KAA9333375.1"/>
    </source>
</evidence>
<name>A0A7L4ZYM5_9BACT</name>
<dbReference type="GO" id="GO:0006298">
    <property type="term" value="P:mismatch repair"/>
    <property type="evidence" value="ECO:0007669"/>
    <property type="project" value="TreeGrafter"/>
</dbReference>
<comment type="caution">
    <text evidence="4">The sequence shown here is derived from an EMBL/GenBank/DDBJ whole genome shotgun (WGS) entry which is preliminary data.</text>
</comment>
<dbReference type="PANTHER" id="PTHR30481:SF4">
    <property type="entry name" value="SITE-SPECIFIC DNA-METHYLTRANSFERASE (ADENINE-SPECIFIC)"/>
    <property type="match status" value="1"/>
</dbReference>